<dbReference type="Proteomes" id="UP000199601">
    <property type="component" value="Unassembled WGS sequence"/>
</dbReference>
<proteinExistence type="predicted"/>
<dbReference type="STRING" id="761804.BN000_00346"/>
<keyword evidence="2" id="KW-1185">Reference proteome</keyword>
<accession>A0A0U1CVJ4</accession>
<dbReference type="EMBL" id="CTEC01000001">
    <property type="protein sequence ID" value="CQD02741.1"/>
    <property type="molecule type" value="Genomic_DNA"/>
</dbReference>
<organism evidence="1 2">
    <name type="scientific">Mycobacterium europaeum</name>
    <dbReference type="NCBI Taxonomy" id="761804"/>
    <lineage>
        <taxon>Bacteria</taxon>
        <taxon>Bacillati</taxon>
        <taxon>Actinomycetota</taxon>
        <taxon>Actinomycetes</taxon>
        <taxon>Mycobacteriales</taxon>
        <taxon>Mycobacteriaceae</taxon>
        <taxon>Mycobacterium</taxon>
        <taxon>Mycobacterium simiae complex</taxon>
    </lineage>
</organism>
<name>A0A0U1CVJ4_9MYCO</name>
<evidence type="ECO:0000313" key="1">
    <source>
        <dbReference type="EMBL" id="CQD02741.1"/>
    </source>
</evidence>
<reference evidence="2" key="1">
    <citation type="submission" date="2015-03" db="EMBL/GenBank/DDBJ databases">
        <authorList>
            <person name="Urmite Genomes"/>
        </authorList>
    </citation>
    <scope>NUCLEOTIDE SEQUENCE [LARGE SCALE GENOMIC DNA]</scope>
    <source>
        <strain evidence="2">CSUR P1344</strain>
    </source>
</reference>
<sequence>MVQVTRLTLTVPETVDPDELASEIVTALVDRLRDDRGYELATGTGTGGTGTREYPLHPAGSIVVGSEPGTLTVTLEQRHEGIRVGIG</sequence>
<evidence type="ECO:0000313" key="2">
    <source>
        <dbReference type="Proteomes" id="UP000199601"/>
    </source>
</evidence>
<gene>
    <name evidence="1" type="ORF">BN000_00346</name>
</gene>
<protein>
    <submittedName>
        <fullName evidence="1">Uncharacterized protein</fullName>
    </submittedName>
</protein>
<dbReference type="AlphaFoldDB" id="A0A0U1CVJ4"/>